<proteinExistence type="predicted"/>
<dbReference type="KEGG" id="cml:BN424_1881"/>
<dbReference type="EMBL" id="HE999757">
    <property type="protein sequence ID" value="CCO11322.2"/>
    <property type="molecule type" value="Genomic_DNA"/>
</dbReference>
<dbReference type="Proteomes" id="UP000000212">
    <property type="component" value="Chromosome"/>
</dbReference>
<accession>K8E4B5</accession>
<name>K8E4B5_CARML</name>
<protein>
    <submittedName>
        <fullName evidence="1">Uncharacterized protein</fullName>
    </submittedName>
</protein>
<keyword evidence="2" id="KW-1185">Reference proteome</keyword>
<gene>
    <name evidence="1" type="ORF">BN424_1881</name>
</gene>
<sequence length="88" mass="10154">MGYLKEETGFTILGKVPEGACEVCEMNHEPKQPHNQQSMAYQYKFYDENGRWPTWEDPMAHCSDETKIIWTNALEKQGVDIGGKEDDK</sequence>
<dbReference type="RefSeq" id="WP_015076552.1">
    <property type="nucleotide sequence ID" value="NC_019425.2"/>
</dbReference>
<dbReference type="STRING" id="1234679.BN424_1881"/>
<organism evidence="1 2">
    <name type="scientific">Carnobacterium maltaromaticum LMA28</name>
    <dbReference type="NCBI Taxonomy" id="1234679"/>
    <lineage>
        <taxon>Bacteria</taxon>
        <taxon>Bacillati</taxon>
        <taxon>Bacillota</taxon>
        <taxon>Bacilli</taxon>
        <taxon>Lactobacillales</taxon>
        <taxon>Carnobacteriaceae</taxon>
        <taxon>Carnobacterium</taxon>
    </lineage>
</organism>
<evidence type="ECO:0000313" key="1">
    <source>
        <dbReference type="EMBL" id="CCO11322.2"/>
    </source>
</evidence>
<dbReference type="AlphaFoldDB" id="K8E4B5"/>
<evidence type="ECO:0000313" key="2">
    <source>
        <dbReference type="Proteomes" id="UP000000212"/>
    </source>
</evidence>
<reference evidence="2" key="1">
    <citation type="journal article" date="2013" name="Genome Announc.">
        <title>Complete Chromosome Sequence of Carnobacterium maltaromaticum LMA 28.</title>
        <authorList>
            <person name="Cailliez-Grimal C."/>
            <person name="Chaillou S."/>
            <person name="Anba-Mondoloni J."/>
            <person name="Loux V."/>
            <person name="Afzal M.I."/>
            <person name="Rahman A."/>
            <person name="Kergourlay G."/>
            <person name="Champomier-Verges M.C."/>
            <person name="Zagorec M."/>
            <person name="Dalgaard P."/>
            <person name="Leisner J.J."/>
            <person name="Prevost H."/>
            <person name="Revol-Junelles A.M."/>
            <person name="Borges F."/>
        </authorList>
    </citation>
    <scope>NUCLEOTIDE SEQUENCE</scope>
    <source>
        <strain evidence="2">LMA28</strain>
    </source>
</reference>
<dbReference type="eggNOG" id="ENOG5033GDD">
    <property type="taxonomic scope" value="Bacteria"/>
</dbReference>
<dbReference type="OrthoDB" id="7568793at2"/>
<dbReference type="HOGENOM" id="CLU_189748_0_0_9"/>